<protein>
    <recommendedName>
        <fullName evidence="3">Tyr recombinase domain-containing protein</fullName>
    </recommendedName>
</protein>
<dbReference type="InterPro" id="IPR013762">
    <property type="entry name" value="Integrase-like_cat_sf"/>
</dbReference>
<accession>A0A382INI4</accession>
<reference evidence="2" key="1">
    <citation type="submission" date="2018-05" db="EMBL/GenBank/DDBJ databases">
        <authorList>
            <person name="Lanie J.A."/>
            <person name="Ng W.-L."/>
            <person name="Kazmierczak K.M."/>
            <person name="Andrzejewski T.M."/>
            <person name="Davidsen T.M."/>
            <person name="Wayne K.J."/>
            <person name="Tettelin H."/>
            <person name="Glass J.I."/>
            <person name="Rusch D."/>
            <person name="Podicherti R."/>
            <person name="Tsui H.-C.T."/>
            <person name="Winkler M.E."/>
        </authorList>
    </citation>
    <scope>NUCLEOTIDE SEQUENCE</scope>
</reference>
<dbReference type="InterPro" id="IPR011010">
    <property type="entry name" value="DNA_brk_join_enz"/>
</dbReference>
<dbReference type="GO" id="GO:0015074">
    <property type="term" value="P:DNA integration"/>
    <property type="evidence" value="ECO:0007669"/>
    <property type="project" value="InterPro"/>
</dbReference>
<name>A0A382INI4_9ZZZZ</name>
<organism evidence="2">
    <name type="scientific">marine metagenome</name>
    <dbReference type="NCBI Taxonomy" id="408172"/>
    <lineage>
        <taxon>unclassified sequences</taxon>
        <taxon>metagenomes</taxon>
        <taxon>ecological metagenomes</taxon>
    </lineage>
</organism>
<dbReference type="GO" id="GO:0006310">
    <property type="term" value="P:DNA recombination"/>
    <property type="evidence" value="ECO:0007669"/>
    <property type="project" value="UniProtKB-KW"/>
</dbReference>
<evidence type="ECO:0000256" key="1">
    <source>
        <dbReference type="ARBA" id="ARBA00023172"/>
    </source>
</evidence>
<dbReference type="Gene3D" id="1.10.443.10">
    <property type="entry name" value="Intergrase catalytic core"/>
    <property type="match status" value="1"/>
</dbReference>
<feature type="non-terminal residue" evidence="2">
    <location>
        <position position="1"/>
    </location>
</feature>
<proteinExistence type="predicted"/>
<keyword evidence="1" id="KW-0233">DNA recombination</keyword>
<dbReference type="GO" id="GO:0003677">
    <property type="term" value="F:DNA binding"/>
    <property type="evidence" value="ECO:0007669"/>
    <property type="project" value="InterPro"/>
</dbReference>
<dbReference type="EMBL" id="UINC01068591">
    <property type="protein sequence ID" value="SVC01334.1"/>
    <property type="molecule type" value="Genomic_DNA"/>
</dbReference>
<evidence type="ECO:0000313" key="2">
    <source>
        <dbReference type="EMBL" id="SVC01334.1"/>
    </source>
</evidence>
<dbReference type="SUPFAM" id="SSF56349">
    <property type="entry name" value="DNA breaking-rejoining enzymes"/>
    <property type="match status" value="1"/>
</dbReference>
<evidence type="ECO:0008006" key="3">
    <source>
        <dbReference type="Google" id="ProtNLM"/>
    </source>
</evidence>
<sequence length="312" mass="36503">RQLSKSAVNTHNSALNYVFNLAKTHNYIVEVPSLPKNGTTTDKRRLHFTDKEYRKLCNFMWRDLQKSEKRINTDGFDQRSFDIRELLRDVILILANSGIRCGNELLSLKWKNLSIVTQNGIDSIAFNLVKTKTNKQRTAIAYVPKQSAKEKRYGCWSCFERIRDRFDDTKGLEWDELFKKDIYIFRLKTSGKLVRTEALTKDFKTFLNRCDLLKDEFGNDRVLYSLRHTYASRRRFEGMSFDDLSIQMGTSVELLKKVYSHFVVSDNPNLFSGHTKREKQIEEAAAKQQMSDLLVQNAKLLNMAENLTKRKE</sequence>
<gene>
    <name evidence="2" type="ORF">METZ01_LOCUS254188</name>
</gene>
<dbReference type="AlphaFoldDB" id="A0A382INI4"/>